<comment type="similarity">
    <text evidence="1">Belongs to the bacterial ring-hydroxylating dioxygenase beta subunit family.</text>
</comment>
<reference evidence="3 4" key="1">
    <citation type="submission" date="2024-01" db="EMBL/GenBank/DDBJ databases">
        <title>The diversity of rhizobia nodulating Mimosa spp. in eleven states of Brazil covering several biomes is determined by host plant, location, and edaphic factors.</title>
        <authorList>
            <person name="Rouws L."/>
            <person name="Barauna A."/>
            <person name="Beukes C."/>
            <person name="De Faria S.M."/>
            <person name="Gross E."/>
            <person name="Dos Reis Junior F.B."/>
            <person name="Simon M."/>
            <person name="Maluk M."/>
            <person name="Odee D.W."/>
            <person name="Kenicer G."/>
            <person name="Young J.P.W."/>
            <person name="Reis V.M."/>
            <person name="Zilli J."/>
            <person name="James E.K."/>
        </authorList>
    </citation>
    <scope>NUCLEOTIDE SEQUENCE [LARGE SCALE GENOMIC DNA]</scope>
    <source>
        <strain evidence="3 4">JPY167</strain>
    </source>
</reference>
<evidence type="ECO:0000256" key="1">
    <source>
        <dbReference type="ARBA" id="ARBA00009570"/>
    </source>
</evidence>
<proteinExistence type="inferred from homology"/>
<dbReference type="Pfam" id="PF00866">
    <property type="entry name" value="Ring_hydroxyl_B"/>
    <property type="match status" value="1"/>
</dbReference>
<keyword evidence="4" id="KW-1185">Reference proteome</keyword>
<evidence type="ECO:0000256" key="2">
    <source>
        <dbReference type="ARBA" id="ARBA00023002"/>
    </source>
</evidence>
<dbReference type="Gene3D" id="3.10.450.50">
    <property type="match status" value="1"/>
</dbReference>
<organism evidence="3 4">
    <name type="scientific">Paraburkholderia ferrariae</name>
    <dbReference type="NCBI Taxonomy" id="386056"/>
    <lineage>
        <taxon>Bacteria</taxon>
        <taxon>Pseudomonadati</taxon>
        <taxon>Pseudomonadota</taxon>
        <taxon>Betaproteobacteria</taxon>
        <taxon>Burkholderiales</taxon>
        <taxon>Burkholderiaceae</taxon>
        <taxon>Paraburkholderia</taxon>
    </lineage>
</organism>
<dbReference type="PANTHER" id="PTHR41534">
    <property type="entry name" value="BLR3401 PROTEIN"/>
    <property type="match status" value="1"/>
</dbReference>
<dbReference type="Proteomes" id="UP001489897">
    <property type="component" value="Unassembled WGS sequence"/>
</dbReference>
<evidence type="ECO:0000313" key="4">
    <source>
        <dbReference type="Proteomes" id="UP001489897"/>
    </source>
</evidence>
<name>A0ABU9S372_9BURK</name>
<dbReference type="SUPFAM" id="SSF54427">
    <property type="entry name" value="NTF2-like"/>
    <property type="match status" value="1"/>
</dbReference>
<dbReference type="EMBL" id="JAYMRV010000016">
    <property type="protein sequence ID" value="MEM5426287.1"/>
    <property type="molecule type" value="Genomic_DNA"/>
</dbReference>
<dbReference type="InterPro" id="IPR032710">
    <property type="entry name" value="NTF2-like_dom_sf"/>
</dbReference>
<dbReference type="EC" id="1.14.-.-" evidence="3"/>
<dbReference type="InterPro" id="IPR000391">
    <property type="entry name" value="Rng_hydr_dOase-bsu"/>
</dbReference>
<comment type="caution">
    <text evidence="3">The sequence shown here is derived from an EMBL/GenBank/DDBJ whole genome shotgun (WGS) entry which is preliminary data.</text>
</comment>
<protein>
    <submittedName>
        <fullName evidence="3">Aromatic-ring-hydroxylating dioxygenase subunit beta</fullName>
        <ecNumber evidence="3">1.14.-.-</ecNumber>
    </submittedName>
</protein>
<evidence type="ECO:0000313" key="3">
    <source>
        <dbReference type="EMBL" id="MEM5426287.1"/>
    </source>
</evidence>
<gene>
    <name evidence="3" type="ORF">VSR73_35465</name>
</gene>
<accession>A0ABU9S372</accession>
<sequence>MSQPQLTTPPARDDLIAFVYEEARLIDDKRFDDWLALFADDGRYWIPLVPGQQDGINHASLMYEDRLLLQLRIERMRSPRAFSLQPESRCLHVLQCPEVVAQDHESGTYLTRTRYIYVETRGEEQQVYACTAEHTLVLRDGMLKVRQKRVNLLNCDAALPSVQLFM</sequence>
<dbReference type="RefSeq" id="WP_342949974.1">
    <property type="nucleotide sequence ID" value="NZ_JAYMRV010000016.1"/>
</dbReference>
<dbReference type="GO" id="GO:0051213">
    <property type="term" value="F:dioxygenase activity"/>
    <property type="evidence" value="ECO:0007669"/>
    <property type="project" value="UniProtKB-KW"/>
</dbReference>
<dbReference type="PANTHER" id="PTHR41534:SF1">
    <property type="entry name" value="BLR3401 PROTEIN"/>
    <property type="match status" value="1"/>
</dbReference>
<dbReference type="CDD" id="cd00667">
    <property type="entry name" value="ring_hydroxylating_dioxygenases_beta"/>
    <property type="match status" value="1"/>
</dbReference>
<keyword evidence="2 3" id="KW-0560">Oxidoreductase</keyword>
<keyword evidence="3" id="KW-0223">Dioxygenase</keyword>